<keyword evidence="1" id="KW-0812">Transmembrane</keyword>
<dbReference type="Pfam" id="PF05707">
    <property type="entry name" value="Zot"/>
    <property type="match status" value="1"/>
</dbReference>
<name>A0A3N8QDL4_9BURK</name>
<comment type="caution">
    <text evidence="3">The sequence shown here is derived from an EMBL/GenBank/DDBJ whole genome shotgun (WGS) entry which is preliminary data.</text>
</comment>
<evidence type="ECO:0000259" key="2">
    <source>
        <dbReference type="Pfam" id="PF05707"/>
    </source>
</evidence>
<proteinExistence type="predicted"/>
<dbReference type="AlphaFoldDB" id="A0A3N8QDL4"/>
<organism evidence="3 4">
    <name type="scientific">Burkholderia contaminans</name>
    <dbReference type="NCBI Taxonomy" id="488447"/>
    <lineage>
        <taxon>Bacteria</taxon>
        <taxon>Pseudomonadati</taxon>
        <taxon>Pseudomonadota</taxon>
        <taxon>Betaproteobacteria</taxon>
        <taxon>Burkholderiales</taxon>
        <taxon>Burkholderiaceae</taxon>
        <taxon>Burkholderia</taxon>
        <taxon>Burkholderia cepacia complex</taxon>
    </lineage>
</organism>
<reference evidence="3 4" key="1">
    <citation type="submission" date="2018-08" db="EMBL/GenBank/DDBJ databases">
        <title>Comparative analysis of Burkholderia isolates from Puerto Rico.</title>
        <authorList>
            <person name="Hall C."/>
            <person name="Sahl J."/>
            <person name="Wagner D."/>
        </authorList>
    </citation>
    <scope>NUCLEOTIDE SEQUENCE [LARGE SCALE GENOMIC DNA]</scope>
    <source>
        <strain evidence="3 4">Bp9001</strain>
    </source>
</reference>
<dbReference type="RefSeq" id="WP_124619397.1">
    <property type="nucleotide sequence ID" value="NZ_JAPQZI010000017.1"/>
</dbReference>
<feature type="domain" description="Zona occludens toxin N-terminal" evidence="2">
    <location>
        <begin position="6"/>
        <end position="214"/>
    </location>
</feature>
<dbReference type="InterPro" id="IPR027417">
    <property type="entry name" value="P-loop_NTPase"/>
</dbReference>
<dbReference type="InterPro" id="IPR008900">
    <property type="entry name" value="Zot_N"/>
</dbReference>
<sequence>MPINAFGGGPGSGKTYGVMEHVILPAVAKGRFVITNIDGLDHEAIYAYVAENAPKGKIVCIGHIRSCDRSAPEEEDFFPGEEALDKPMPVPDAEHGRVWGGDLVVIDEATRYWSQGDKVKRGHAYFFREHRHFTNEMGHSCDLVVIDPDLTMLARALKGKVEMSSVTHKPKAIGLNRYSVNLYRGVKLTGKPMSTGGPFAFKKEIYSLYKSYSHAQAKEQPIDRRQNVLLNRGLWVYAAAVVLLLGGGVFFAYRFFTHKAKPAEGQAAVSAALPSSGAAAPAGASGVPAPGAAVKPPEVSERWRVMGRFESGDLQYVVLVDESGRMRLDSPAAYNGMGAATAGRVDGQRVTVWSGKALAAPAFLAPGGKSK</sequence>
<dbReference type="EMBL" id="QTQX01000023">
    <property type="protein sequence ID" value="RQT21907.1"/>
    <property type="molecule type" value="Genomic_DNA"/>
</dbReference>
<evidence type="ECO:0000313" key="4">
    <source>
        <dbReference type="Proteomes" id="UP000269271"/>
    </source>
</evidence>
<keyword evidence="1" id="KW-0472">Membrane</keyword>
<evidence type="ECO:0000313" key="3">
    <source>
        <dbReference type="EMBL" id="RQT21907.1"/>
    </source>
</evidence>
<dbReference type="Gene3D" id="3.40.50.300">
    <property type="entry name" value="P-loop containing nucleotide triphosphate hydrolases"/>
    <property type="match status" value="1"/>
</dbReference>
<dbReference type="Proteomes" id="UP000269271">
    <property type="component" value="Unassembled WGS sequence"/>
</dbReference>
<feature type="transmembrane region" description="Helical" evidence="1">
    <location>
        <begin position="234"/>
        <end position="256"/>
    </location>
</feature>
<accession>A0A3N8QDL4</accession>
<keyword evidence="1" id="KW-1133">Transmembrane helix</keyword>
<protein>
    <submittedName>
        <fullName evidence="3">Zonular occludens toxin</fullName>
    </submittedName>
</protein>
<evidence type="ECO:0000256" key="1">
    <source>
        <dbReference type="SAM" id="Phobius"/>
    </source>
</evidence>
<gene>
    <name evidence="3" type="ORF">DF037_29570</name>
</gene>